<comment type="subcellular location">
    <subcellularLocation>
        <location evidence="1">Cell outer membrane</location>
    </subcellularLocation>
</comment>
<keyword evidence="5" id="KW-0998">Cell outer membrane</keyword>
<dbReference type="PANTHER" id="PTHR30026:SF5">
    <property type="entry name" value="ABC-TYPE EFFLUX SYSTEM SECRETIN COMPONENT"/>
    <property type="match status" value="1"/>
</dbReference>
<keyword evidence="3" id="KW-0812">Transmembrane</keyword>
<accession>A0A448VKU3</accession>
<keyword evidence="2" id="KW-1134">Transmembrane beta strand</keyword>
<gene>
    <name evidence="7" type="ORF">NCTC12742_00652</name>
</gene>
<feature type="chain" id="PRO_5019333540" evidence="6">
    <location>
        <begin position="21"/>
        <end position="498"/>
    </location>
</feature>
<dbReference type="Proteomes" id="UP000272771">
    <property type="component" value="Chromosome"/>
</dbReference>
<dbReference type="GO" id="GO:0015288">
    <property type="term" value="F:porin activity"/>
    <property type="evidence" value="ECO:0007669"/>
    <property type="project" value="TreeGrafter"/>
</dbReference>
<evidence type="ECO:0000256" key="3">
    <source>
        <dbReference type="ARBA" id="ARBA00022692"/>
    </source>
</evidence>
<dbReference type="STRING" id="28091.SAMEA3174300_01274"/>
<keyword evidence="8" id="KW-1185">Reference proteome</keyword>
<protein>
    <submittedName>
        <fullName evidence="7">Type I secretion outer membrane protein, TolC family</fullName>
    </submittedName>
</protein>
<evidence type="ECO:0000313" key="7">
    <source>
        <dbReference type="EMBL" id="VEJ50362.1"/>
    </source>
</evidence>
<dbReference type="GO" id="GO:0009279">
    <property type="term" value="C:cell outer membrane"/>
    <property type="evidence" value="ECO:0007669"/>
    <property type="project" value="UniProtKB-SubCell"/>
</dbReference>
<keyword evidence="4" id="KW-0472">Membrane</keyword>
<dbReference type="SUPFAM" id="SSF56954">
    <property type="entry name" value="Outer membrane efflux proteins (OEP)"/>
    <property type="match status" value="1"/>
</dbReference>
<evidence type="ECO:0000256" key="2">
    <source>
        <dbReference type="ARBA" id="ARBA00022452"/>
    </source>
</evidence>
<evidence type="ECO:0000256" key="4">
    <source>
        <dbReference type="ARBA" id="ARBA00023136"/>
    </source>
</evidence>
<dbReference type="PANTHER" id="PTHR30026">
    <property type="entry name" value="OUTER MEMBRANE PROTEIN TOLC"/>
    <property type="match status" value="1"/>
</dbReference>
<dbReference type="RefSeq" id="WP_004282764.1">
    <property type="nucleotide sequence ID" value="NZ_CAUJRG010000002.1"/>
</dbReference>
<dbReference type="AlphaFoldDB" id="A0A448VKU3"/>
<dbReference type="InterPro" id="IPR051906">
    <property type="entry name" value="TolC-like"/>
</dbReference>
<feature type="signal peptide" evidence="6">
    <location>
        <begin position="1"/>
        <end position="20"/>
    </location>
</feature>
<dbReference type="GO" id="GO:0015562">
    <property type="term" value="F:efflux transmembrane transporter activity"/>
    <property type="evidence" value="ECO:0007669"/>
    <property type="project" value="InterPro"/>
</dbReference>
<keyword evidence="6" id="KW-0732">Signal</keyword>
<reference evidence="7 8" key="1">
    <citation type="submission" date="2018-12" db="EMBL/GenBank/DDBJ databases">
        <authorList>
            <consortium name="Pathogen Informatics"/>
        </authorList>
    </citation>
    <scope>NUCLEOTIDE SEQUENCE [LARGE SCALE GENOMIC DNA]</scope>
    <source>
        <strain evidence="7 8">NCTC12742</strain>
    </source>
</reference>
<dbReference type="EMBL" id="LR134533">
    <property type="protein sequence ID" value="VEJ50362.1"/>
    <property type="molecule type" value="Genomic_DNA"/>
</dbReference>
<dbReference type="GO" id="GO:1990281">
    <property type="term" value="C:efflux pump complex"/>
    <property type="evidence" value="ECO:0007669"/>
    <property type="project" value="TreeGrafter"/>
</dbReference>
<dbReference type="Gene3D" id="1.20.1600.10">
    <property type="entry name" value="Outer membrane efflux proteins (OEP)"/>
    <property type="match status" value="1"/>
</dbReference>
<evidence type="ECO:0000256" key="1">
    <source>
        <dbReference type="ARBA" id="ARBA00004442"/>
    </source>
</evidence>
<proteinExistence type="predicted"/>
<name>A0A448VKU3_9NEIS</name>
<organism evidence="7 8">
    <name type="scientific">Neisseria weaveri</name>
    <dbReference type="NCBI Taxonomy" id="28091"/>
    <lineage>
        <taxon>Bacteria</taxon>
        <taxon>Pseudomonadati</taxon>
        <taxon>Pseudomonadota</taxon>
        <taxon>Betaproteobacteria</taxon>
        <taxon>Neisseriales</taxon>
        <taxon>Neisseriaceae</taxon>
        <taxon>Neisseria</taxon>
    </lineage>
</organism>
<evidence type="ECO:0000256" key="6">
    <source>
        <dbReference type="SAM" id="SignalP"/>
    </source>
</evidence>
<evidence type="ECO:0000313" key="8">
    <source>
        <dbReference type="Proteomes" id="UP000272771"/>
    </source>
</evidence>
<evidence type="ECO:0000256" key="5">
    <source>
        <dbReference type="ARBA" id="ARBA00023237"/>
    </source>
</evidence>
<sequence>MKKILLPLALSACVYAPLVAASHDSDGAADNIQTASRPANESVFSFEQARQALLASSPKLASAQAFEQARRLQSEAASNLGGPSVMLEANAARYRVRGDIDIADLKQKAAEHTQAGIKIPGVDPSMLALMNAGAKGMVAGIPDELPYDVKQTGRNAALLAVWPVYNGGAAGAAKDFLKARADEAGADTSLTANGLNSTLAERYFGAQLARMAAGLHDQAVNTLSRYDYTAKRALEEGLIAKVERLEAQAAFENAKREAEKAHHDAALAETALRRLLGSERAVKPATPIFLHTKPIEPLSHFQQLALGKHPAFGKVNAKKHQAEALHKAGHARYKPNLNLFGAYEIKNKANWVAGVNLHWTLYSQIDRKAMGRASAQQMIQAEKSGEDLRDNILLLVEKHWRNVENARMEYLRRGSNVNLAKEVLRLKKAGLREGMNTVAELMKAETEFTKAKTERAKAANDYVQSLAQLLESSGIPERLPDYERQADVKLFMKNGIVQ</sequence>